<protein>
    <recommendedName>
        <fullName evidence="5">Thiol:disulfide interchange protein</fullName>
    </recommendedName>
</protein>
<keyword evidence="3 5" id="KW-1015">Disulfide bond</keyword>
<dbReference type="AlphaFoldDB" id="A0A4R3IDJ5"/>
<reference evidence="9 10" key="1">
    <citation type="submission" date="2019-03" db="EMBL/GenBank/DDBJ databases">
        <title>Genomic Encyclopedia of Archaeal and Bacterial Type Strains, Phase II (KMG-II): from individual species to whole genera.</title>
        <authorList>
            <person name="Goeker M."/>
        </authorList>
    </citation>
    <scope>NUCLEOTIDE SEQUENCE [LARGE SCALE GENOMIC DNA]</scope>
    <source>
        <strain evidence="9 10">DSM 15388</strain>
    </source>
</reference>
<evidence type="ECO:0000256" key="4">
    <source>
        <dbReference type="ARBA" id="ARBA00023284"/>
    </source>
</evidence>
<evidence type="ECO:0000256" key="5">
    <source>
        <dbReference type="PIRNR" id="PIRNR001488"/>
    </source>
</evidence>
<dbReference type="Gene3D" id="3.40.30.10">
    <property type="entry name" value="Glutaredoxin"/>
    <property type="match status" value="1"/>
</dbReference>
<dbReference type="PANTHER" id="PTHR35891:SF3">
    <property type="entry name" value="THIOL:DISULFIDE INTERCHANGE PROTEIN DSBL"/>
    <property type="match status" value="1"/>
</dbReference>
<evidence type="ECO:0000313" key="10">
    <source>
        <dbReference type="Proteomes" id="UP000295793"/>
    </source>
</evidence>
<dbReference type="InterPro" id="IPR050824">
    <property type="entry name" value="Thiol_disulfide_DsbA"/>
</dbReference>
<feature type="signal peptide" evidence="7">
    <location>
        <begin position="1"/>
        <end position="20"/>
    </location>
</feature>
<keyword evidence="2 7" id="KW-0732">Signal</keyword>
<organism evidence="9 10">
    <name type="scientific">Reinekea marinisedimentorum</name>
    <dbReference type="NCBI Taxonomy" id="230495"/>
    <lineage>
        <taxon>Bacteria</taxon>
        <taxon>Pseudomonadati</taxon>
        <taxon>Pseudomonadota</taxon>
        <taxon>Gammaproteobacteria</taxon>
        <taxon>Oceanospirillales</taxon>
        <taxon>Saccharospirillaceae</taxon>
        <taxon>Reinekea</taxon>
    </lineage>
</organism>
<proteinExistence type="inferred from homology"/>
<feature type="chain" id="PRO_5020536866" description="Thiol:disulfide interchange protein" evidence="7">
    <location>
        <begin position="21"/>
        <end position="213"/>
    </location>
</feature>
<dbReference type="Pfam" id="PF01323">
    <property type="entry name" value="DSBA"/>
    <property type="match status" value="1"/>
</dbReference>
<dbReference type="EMBL" id="SLZR01000001">
    <property type="protein sequence ID" value="TCS43846.1"/>
    <property type="molecule type" value="Genomic_DNA"/>
</dbReference>
<comment type="caution">
    <text evidence="9">The sequence shown here is derived from an EMBL/GenBank/DDBJ whole genome shotgun (WGS) entry which is preliminary data.</text>
</comment>
<comment type="similarity">
    <text evidence="1">Belongs to the thioredoxin family. DsbA subfamily.</text>
</comment>
<evidence type="ECO:0000313" key="9">
    <source>
        <dbReference type="EMBL" id="TCS43846.1"/>
    </source>
</evidence>
<dbReference type="InterPro" id="IPR023205">
    <property type="entry name" value="DsbA/DsbL"/>
</dbReference>
<keyword evidence="4" id="KW-0676">Redox-active center</keyword>
<gene>
    <name evidence="9" type="ORF">BCF53_101189</name>
</gene>
<sequence length="213" mass="24145">MFKRFFVITLLITAASLIHAEDSARYVDGKHYTTLSTPLKTSYRGEEIGEIMEFFSYSCIHCARLEASIPAFLEQKPDNIRFTQVPVVFNEYQKPEVRAYYVVELLGLGETAHIQIFNEINVNRNRMNTDAKFADFFTRFGISKEEYMKQAYSFAVNAKMNQSIILTRDSQITGTPSVVANGKYRIDSGAVGSNEMALYAAQWVIQNEAATAE</sequence>
<dbReference type="GO" id="GO:0042597">
    <property type="term" value="C:periplasmic space"/>
    <property type="evidence" value="ECO:0007669"/>
    <property type="project" value="UniProtKB-SubCell"/>
</dbReference>
<keyword evidence="5" id="KW-0574">Periplasm</keyword>
<evidence type="ECO:0000256" key="6">
    <source>
        <dbReference type="PIRSR" id="PIRSR001488-1"/>
    </source>
</evidence>
<dbReference type="GO" id="GO:0016491">
    <property type="term" value="F:oxidoreductase activity"/>
    <property type="evidence" value="ECO:0007669"/>
    <property type="project" value="InterPro"/>
</dbReference>
<dbReference type="OrthoDB" id="9784896at2"/>
<evidence type="ECO:0000256" key="1">
    <source>
        <dbReference type="ARBA" id="ARBA00005791"/>
    </source>
</evidence>
<dbReference type="CDD" id="cd03019">
    <property type="entry name" value="DsbA_DsbA"/>
    <property type="match status" value="1"/>
</dbReference>
<keyword evidence="10" id="KW-1185">Reference proteome</keyword>
<dbReference type="PIRSF" id="PIRSF001488">
    <property type="entry name" value="Tdi_protein"/>
    <property type="match status" value="1"/>
</dbReference>
<dbReference type="Proteomes" id="UP000295793">
    <property type="component" value="Unassembled WGS sequence"/>
</dbReference>
<accession>A0A4R3IDJ5</accession>
<dbReference type="RefSeq" id="WP_132698947.1">
    <property type="nucleotide sequence ID" value="NZ_SLZR01000001.1"/>
</dbReference>
<comment type="subcellular location">
    <subcellularLocation>
        <location evidence="5">Periplasm</location>
    </subcellularLocation>
</comment>
<evidence type="ECO:0000256" key="2">
    <source>
        <dbReference type="ARBA" id="ARBA00022729"/>
    </source>
</evidence>
<evidence type="ECO:0000256" key="7">
    <source>
        <dbReference type="SAM" id="SignalP"/>
    </source>
</evidence>
<feature type="disulfide bond" description="Redox-active" evidence="6">
    <location>
        <begin position="59"/>
        <end position="62"/>
    </location>
</feature>
<feature type="domain" description="DSBA-like thioredoxin" evidence="8">
    <location>
        <begin position="98"/>
        <end position="198"/>
    </location>
</feature>
<evidence type="ECO:0000259" key="8">
    <source>
        <dbReference type="Pfam" id="PF01323"/>
    </source>
</evidence>
<dbReference type="PANTHER" id="PTHR35891">
    <property type="entry name" value="THIOL:DISULFIDE INTERCHANGE PROTEIN DSBA"/>
    <property type="match status" value="1"/>
</dbReference>
<dbReference type="InterPro" id="IPR036249">
    <property type="entry name" value="Thioredoxin-like_sf"/>
</dbReference>
<evidence type="ECO:0000256" key="3">
    <source>
        <dbReference type="ARBA" id="ARBA00023157"/>
    </source>
</evidence>
<name>A0A4R3IDJ5_9GAMM</name>
<dbReference type="SUPFAM" id="SSF52833">
    <property type="entry name" value="Thioredoxin-like"/>
    <property type="match status" value="1"/>
</dbReference>
<dbReference type="InterPro" id="IPR001853">
    <property type="entry name" value="DSBA-like_thioredoxin_dom"/>
</dbReference>